<dbReference type="AlphaFoldDB" id="A0A4R2IW91"/>
<feature type="transmembrane region" description="Helical" evidence="1">
    <location>
        <begin position="21"/>
        <end position="43"/>
    </location>
</feature>
<gene>
    <name evidence="2" type="ORF">EV646_103120</name>
</gene>
<evidence type="ECO:0000313" key="3">
    <source>
        <dbReference type="Proteomes" id="UP000295573"/>
    </source>
</evidence>
<evidence type="ECO:0000313" key="2">
    <source>
        <dbReference type="EMBL" id="TCO49142.1"/>
    </source>
</evidence>
<dbReference type="EMBL" id="SLWR01000003">
    <property type="protein sequence ID" value="TCO49142.1"/>
    <property type="molecule type" value="Genomic_DNA"/>
</dbReference>
<organism evidence="2 3">
    <name type="scientific">Kribbella antiqua</name>
    <dbReference type="NCBI Taxonomy" id="2512217"/>
    <lineage>
        <taxon>Bacteria</taxon>
        <taxon>Bacillati</taxon>
        <taxon>Actinomycetota</taxon>
        <taxon>Actinomycetes</taxon>
        <taxon>Propionibacteriales</taxon>
        <taxon>Kribbellaceae</taxon>
        <taxon>Kribbella</taxon>
    </lineage>
</organism>
<protein>
    <submittedName>
        <fullName evidence="2">Uncharacterized protein</fullName>
    </submittedName>
</protein>
<dbReference type="RefSeq" id="WP_132146531.1">
    <property type="nucleotide sequence ID" value="NZ_SLWR01000003.1"/>
</dbReference>
<keyword evidence="1" id="KW-1133">Transmembrane helix</keyword>
<proteinExistence type="predicted"/>
<evidence type="ECO:0000256" key="1">
    <source>
        <dbReference type="SAM" id="Phobius"/>
    </source>
</evidence>
<keyword evidence="1" id="KW-0472">Membrane</keyword>
<reference evidence="2 3" key="1">
    <citation type="journal article" date="2015" name="Stand. Genomic Sci.">
        <title>Genomic Encyclopedia of Bacterial and Archaeal Type Strains, Phase III: the genomes of soil and plant-associated and newly described type strains.</title>
        <authorList>
            <person name="Whitman W.B."/>
            <person name="Woyke T."/>
            <person name="Klenk H.P."/>
            <person name="Zhou Y."/>
            <person name="Lilburn T.G."/>
            <person name="Beck B.J."/>
            <person name="De Vos P."/>
            <person name="Vandamme P."/>
            <person name="Eisen J.A."/>
            <person name="Garrity G."/>
            <person name="Hugenholtz P."/>
            <person name="Kyrpides N.C."/>
        </authorList>
    </citation>
    <scope>NUCLEOTIDE SEQUENCE [LARGE SCALE GENOMIC DNA]</scope>
    <source>
        <strain evidence="2 3">VKM Ac-2541</strain>
    </source>
</reference>
<keyword evidence="3" id="KW-1185">Reference proteome</keyword>
<accession>A0A4R2IW91</accession>
<comment type="caution">
    <text evidence="2">The sequence shown here is derived from an EMBL/GenBank/DDBJ whole genome shotgun (WGS) entry which is preliminary data.</text>
</comment>
<dbReference type="Proteomes" id="UP000295573">
    <property type="component" value="Unassembled WGS sequence"/>
</dbReference>
<name>A0A4R2IW91_9ACTN</name>
<dbReference type="OrthoDB" id="4838646at2"/>
<sequence>MIAIVTVLFAFPLGFFLRNRISAYVAYIAIFGYSFTFQTLYLLRAWVGNNHSAFSPDPDKLPLDYLAVTGAIYVVGFLLVTLGHRLGSKRRNRTQAVDLDAATN</sequence>
<keyword evidence="1" id="KW-0812">Transmembrane</keyword>
<feature type="transmembrane region" description="Helical" evidence="1">
    <location>
        <begin position="63"/>
        <end position="83"/>
    </location>
</feature>